<protein>
    <submittedName>
        <fullName evidence="1">Uncharacterized protein</fullName>
    </submittedName>
</protein>
<dbReference type="EMBL" id="JAKOGG010000001">
    <property type="protein sequence ID" value="MCS4555144.1"/>
    <property type="molecule type" value="Genomic_DNA"/>
</dbReference>
<accession>A0ABT2FFX3</accession>
<keyword evidence="2" id="KW-1185">Reference proteome</keyword>
<proteinExistence type="predicted"/>
<reference evidence="2" key="2">
    <citation type="submission" date="2023-07" db="EMBL/GenBank/DDBJ databases">
        <title>Shewanella mangrovi sp. nov., an acetaldehyde- degrading bacterium isolated from mangrove sediment.</title>
        <authorList>
            <person name="Liu Y."/>
        </authorList>
    </citation>
    <scope>NUCLEOTIDE SEQUENCE [LARGE SCALE GENOMIC DNA]</scope>
    <source>
        <strain evidence="2">C32</strain>
    </source>
</reference>
<sequence length="172" mass="19126">MNHPLTEAEQQLVHQGDIKNATLQLRDRLGISLKHASDAIKHYRIEVELLIPPTIVGMDHTPLNFRALVCFHSTLAAAELAQQLGTILGCQLIRNNSGRFEEFITYEGQILGIPLTLQLNDAATQQYLLEITPRAKADTATQTWVDLSQHLATQLTQIETISAVSCPKDEAY</sequence>
<organism evidence="1 2">
    <name type="scientific">Shewanella electrica</name>
    <dbReference type="NCBI Taxonomy" id="515560"/>
    <lineage>
        <taxon>Bacteria</taxon>
        <taxon>Pseudomonadati</taxon>
        <taxon>Pseudomonadota</taxon>
        <taxon>Gammaproteobacteria</taxon>
        <taxon>Alteromonadales</taxon>
        <taxon>Shewanellaceae</taxon>
        <taxon>Shewanella</taxon>
    </lineage>
</organism>
<reference evidence="1 2" key="1">
    <citation type="submission" date="2022-02" db="EMBL/GenBank/DDBJ databases">
        <authorList>
            <person name="Zhuang L."/>
        </authorList>
    </citation>
    <scope>NUCLEOTIDE SEQUENCE [LARGE SCALE GENOMIC DNA]</scope>
    <source>
        <strain evidence="1 2">C32</strain>
    </source>
</reference>
<gene>
    <name evidence="1" type="ORF">L9G74_01705</name>
</gene>
<dbReference type="RefSeq" id="WP_238894546.1">
    <property type="nucleotide sequence ID" value="NZ_JAKOGG010000001.1"/>
</dbReference>
<comment type="caution">
    <text evidence="1">The sequence shown here is derived from an EMBL/GenBank/DDBJ whole genome shotgun (WGS) entry which is preliminary data.</text>
</comment>
<evidence type="ECO:0000313" key="2">
    <source>
        <dbReference type="Proteomes" id="UP001201549"/>
    </source>
</evidence>
<evidence type="ECO:0000313" key="1">
    <source>
        <dbReference type="EMBL" id="MCS4555144.1"/>
    </source>
</evidence>
<name>A0ABT2FFX3_9GAMM</name>
<dbReference type="Proteomes" id="UP001201549">
    <property type="component" value="Unassembled WGS sequence"/>
</dbReference>